<dbReference type="NCBIfam" id="TIGR01766">
    <property type="entry name" value="IS200/IS605 family accessory protein TnpB-like domain"/>
    <property type="match status" value="1"/>
</dbReference>
<gene>
    <name evidence="3" type="ORF">F3C73_26010</name>
</gene>
<name>A0A641Y051_BACOV</name>
<sequence>MKTITCSNRIYYSELSSEEANALHQDIQLYHAMMHTAYHLLCLKSQGIPFPFENSLEKEMKRRFHTNDYFPLSAIQEAKQHLSNDFANHENQKKALKAQCKAIEKKIKEVEINILKIDRQLKELFRKTKQGKQTEADYLLEVQPLRPERKRYKNRRSHLIYGLNRRKQKLEALQRKMKFTCFGGKKLARARTTVYAGQHETWLKAYQSARNRTMMIQGRRQGKFSNNLFQYHIEEGVLIYRCSSEKREIPLKIEFHQYKEELERAVRLPHNTPGKAVAYVLEDHGAYFIIKAIVEMEEKAKSEDTEQGVIGIDINVNHIAVSETDGCGNCVLLKTVKMPLDGKNKKQRKHQIDQTVKEVVLECVRSHKPLVMEDLDFQKTKSKMRYGNRRQNKMLSDFATRKIEEAIVRRCWKEGYGVKKVNPANTSKIGKEKYSKRMGCTVHMAAAYVIARRGMGME</sequence>
<dbReference type="GO" id="GO:0003677">
    <property type="term" value="F:DNA binding"/>
    <property type="evidence" value="ECO:0007669"/>
    <property type="project" value="UniProtKB-KW"/>
</dbReference>
<evidence type="ECO:0000256" key="2">
    <source>
        <dbReference type="SAM" id="Coils"/>
    </source>
</evidence>
<evidence type="ECO:0000313" key="3">
    <source>
        <dbReference type="EMBL" id="KAA4398733.1"/>
    </source>
</evidence>
<proteinExistence type="predicted"/>
<reference evidence="3" key="1">
    <citation type="journal article" date="2019" name="Nat. Med.">
        <title>A library of human gut bacterial isolates paired with longitudinal multiomics data enables mechanistic microbiome research.</title>
        <authorList>
            <person name="Poyet M."/>
            <person name="Groussin M."/>
            <person name="Gibbons S.M."/>
            <person name="Avila-Pacheco J."/>
            <person name="Jiang X."/>
            <person name="Kearney S.M."/>
            <person name="Perrotta A.R."/>
            <person name="Berdy B."/>
            <person name="Zhao S."/>
            <person name="Lieberman T.D."/>
            <person name="Swanson P.K."/>
            <person name="Smith M."/>
            <person name="Roesemann S."/>
            <person name="Alexander J.E."/>
            <person name="Rich S.A."/>
            <person name="Livny J."/>
            <person name="Vlamakis H."/>
            <person name="Clish C."/>
            <person name="Bullock K."/>
            <person name="Deik A."/>
            <person name="Scott J."/>
            <person name="Pierce K.A."/>
            <person name="Xavier R.J."/>
            <person name="Alm E.J."/>
        </authorList>
    </citation>
    <scope>NUCLEOTIDE SEQUENCE</scope>
    <source>
        <strain evidence="3">BIOML-A68</strain>
    </source>
</reference>
<protein>
    <submittedName>
        <fullName evidence="3">IS200/IS605 family element transposase accessory protein TnpB</fullName>
    </submittedName>
</protein>
<dbReference type="EMBL" id="VWHP01000043">
    <property type="protein sequence ID" value="KAA4398733.1"/>
    <property type="molecule type" value="Genomic_DNA"/>
</dbReference>
<keyword evidence="1" id="KW-0238">DNA-binding</keyword>
<comment type="caution">
    <text evidence="3">The sequence shown here is derived from an EMBL/GenBank/DDBJ whole genome shotgun (WGS) entry which is preliminary data.</text>
</comment>
<dbReference type="InterPro" id="IPR010095">
    <property type="entry name" value="Cas12f1-like_TNB"/>
</dbReference>
<evidence type="ECO:0000256" key="1">
    <source>
        <dbReference type="ARBA" id="ARBA00023125"/>
    </source>
</evidence>
<organism evidence="3">
    <name type="scientific">Bacteroides ovatus</name>
    <dbReference type="NCBI Taxonomy" id="28116"/>
    <lineage>
        <taxon>Bacteria</taxon>
        <taxon>Pseudomonadati</taxon>
        <taxon>Bacteroidota</taxon>
        <taxon>Bacteroidia</taxon>
        <taxon>Bacteroidales</taxon>
        <taxon>Bacteroidaceae</taxon>
        <taxon>Bacteroides</taxon>
    </lineage>
</organism>
<feature type="coiled-coil region" evidence="2">
    <location>
        <begin position="72"/>
        <end position="127"/>
    </location>
</feature>
<accession>A0A641Y051</accession>
<keyword evidence="2" id="KW-0175">Coiled coil</keyword>
<dbReference type="AlphaFoldDB" id="A0A641Y051"/>